<comment type="caution">
    <text evidence="5">The sequence shown here is derived from an EMBL/GenBank/DDBJ whole genome shotgun (WGS) entry which is preliminary data.</text>
</comment>
<evidence type="ECO:0000313" key="6">
    <source>
        <dbReference type="Proteomes" id="UP000291088"/>
    </source>
</evidence>
<keyword evidence="6" id="KW-1185">Reference proteome</keyword>
<comment type="subcellular location">
    <subcellularLocation>
        <location evidence="1">Periplasm</location>
    </subcellularLocation>
</comment>
<dbReference type="GO" id="GO:0019808">
    <property type="term" value="F:polyamine binding"/>
    <property type="evidence" value="ECO:0007669"/>
    <property type="project" value="InterPro"/>
</dbReference>
<dbReference type="EMBL" id="SDVB01000238">
    <property type="protein sequence ID" value="RYC11991.1"/>
    <property type="molecule type" value="Genomic_DNA"/>
</dbReference>
<evidence type="ECO:0000256" key="2">
    <source>
        <dbReference type="ARBA" id="ARBA00022448"/>
    </source>
</evidence>
<dbReference type="RefSeq" id="WP_129332422.1">
    <property type="nucleotide sequence ID" value="NZ_SDVB01000238.1"/>
</dbReference>
<evidence type="ECO:0000256" key="4">
    <source>
        <dbReference type="ARBA" id="ARBA00022764"/>
    </source>
</evidence>
<dbReference type="PROSITE" id="PS51318">
    <property type="entry name" value="TAT"/>
    <property type="match status" value="1"/>
</dbReference>
<organism evidence="5 6">
    <name type="scientific">Ciceribacter ferrooxidans</name>
    <dbReference type="NCBI Taxonomy" id="2509717"/>
    <lineage>
        <taxon>Bacteria</taxon>
        <taxon>Pseudomonadati</taxon>
        <taxon>Pseudomonadota</taxon>
        <taxon>Alphaproteobacteria</taxon>
        <taxon>Hyphomicrobiales</taxon>
        <taxon>Rhizobiaceae</taxon>
        <taxon>Ciceribacter</taxon>
    </lineage>
</organism>
<dbReference type="CDD" id="cd13590">
    <property type="entry name" value="PBP2_PotD_PotF_like"/>
    <property type="match status" value="1"/>
</dbReference>
<evidence type="ECO:0000313" key="5">
    <source>
        <dbReference type="EMBL" id="RYC11991.1"/>
    </source>
</evidence>
<dbReference type="OrthoDB" id="9769319at2"/>
<dbReference type="Gene3D" id="3.40.190.10">
    <property type="entry name" value="Periplasmic binding protein-like II"/>
    <property type="match status" value="2"/>
</dbReference>
<name>A0A4Q2T208_9HYPH</name>
<dbReference type="GO" id="GO:0015846">
    <property type="term" value="P:polyamine transport"/>
    <property type="evidence" value="ECO:0007669"/>
    <property type="project" value="InterPro"/>
</dbReference>
<dbReference type="InterPro" id="IPR001188">
    <property type="entry name" value="Sperm_putr-bd"/>
</dbReference>
<sequence>MSTSGNDRAAADRFRDEFLRWKNGSVTRRHFLGVTGLGLAAAMLGGTSLAPRRASAADLGRRVSLATWPNYHDPASFEAFTAATGVEVEVKAYGSNEDMYAAVRSGAFLCDLCVPTNYAIPNYVARDLLEEIDLGRVRNFGASAVDGRFAAAGTVAGRTYALPKNWGTTGMAVNTGRIASPVVRWKDFFDLAQTEASGRTIIHDYQLTAVGNALVALGYAFNSVDPQELEKAGELLLRAKPHLYAIDSDYQAPMRSEDAWLSMCWTNDAAQLHRDLPEIEYVIGADGGELWCDFYAIPVGAPHKEAAYALLDFLLDPAVAMREHIANGAPTTDSRVLALLPEEVTSNRIIYPEAAALTPLEFGVAVTMFDAGRNDVMARFRGA</sequence>
<evidence type="ECO:0000256" key="1">
    <source>
        <dbReference type="ARBA" id="ARBA00004418"/>
    </source>
</evidence>
<gene>
    <name evidence="5" type="ORF">EUU22_13075</name>
</gene>
<dbReference type="PANTHER" id="PTHR30222">
    <property type="entry name" value="SPERMIDINE/PUTRESCINE-BINDING PERIPLASMIC PROTEIN"/>
    <property type="match status" value="1"/>
</dbReference>
<keyword evidence="2" id="KW-0813">Transport</keyword>
<dbReference type="PRINTS" id="PR00909">
    <property type="entry name" value="SPERMDNBNDNG"/>
</dbReference>
<dbReference type="AlphaFoldDB" id="A0A4Q2T208"/>
<dbReference type="InterPro" id="IPR006311">
    <property type="entry name" value="TAT_signal"/>
</dbReference>
<protein>
    <submittedName>
        <fullName evidence="5">Spermidine/putrescine ABC transporter substrate-binding protein</fullName>
    </submittedName>
</protein>
<keyword evidence="3" id="KW-0732">Signal</keyword>
<dbReference type="SUPFAM" id="SSF53850">
    <property type="entry name" value="Periplasmic binding protein-like II"/>
    <property type="match status" value="1"/>
</dbReference>
<dbReference type="Proteomes" id="UP000291088">
    <property type="component" value="Unassembled WGS sequence"/>
</dbReference>
<evidence type="ECO:0000256" key="3">
    <source>
        <dbReference type="ARBA" id="ARBA00022729"/>
    </source>
</evidence>
<proteinExistence type="predicted"/>
<dbReference type="InterPro" id="IPR006059">
    <property type="entry name" value="SBP"/>
</dbReference>
<dbReference type="PANTHER" id="PTHR30222:SF17">
    <property type="entry name" value="SPERMIDINE_PUTRESCINE-BINDING PERIPLASMIC PROTEIN"/>
    <property type="match status" value="1"/>
</dbReference>
<accession>A0A4Q2T208</accession>
<dbReference type="Pfam" id="PF13416">
    <property type="entry name" value="SBP_bac_8"/>
    <property type="match status" value="1"/>
</dbReference>
<reference evidence="5 6" key="1">
    <citation type="submission" date="2019-01" db="EMBL/GenBank/DDBJ databases">
        <authorList>
            <person name="Deng T."/>
        </authorList>
    </citation>
    <scope>NUCLEOTIDE SEQUENCE [LARGE SCALE GENOMIC DNA]</scope>
    <source>
        <strain evidence="5 6">F8825</strain>
    </source>
</reference>
<keyword evidence="4" id="KW-0574">Periplasm</keyword>
<dbReference type="GO" id="GO:0042597">
    <property type="term" value="C:periplasmic space"/>
    <property type="evidence" value="ECO:0007669"/>
    <property type="project" value="UniProtKB-SubCell"/>
</dbReference>